<evidence type="ECO:0008006" key="7">
    <source>
        <dbReference type="Google" id="ProtNLM"/>
    </source>
</evidence>
<dbReference type="InterPro" id="IPR001374">
    <property type="entry name" value="R3H_dom"/>
</dbReference>
<dbReference type="InterPro" id="IPR036885">
    <property type="entry name" value="SWIB_MDM2_dom_sf"/>
</dbReference>
<dbReference type="Gene3D" id="1.10.245.10">
    <property type="entry name" value="SWIB/MDM2 domain"/>
    <property type="match status" value="1"/>
</dbReference>
<evidence type="ECO:0000313" key="5">
    <source>
        <dbReference type="EMBL" id="CAD0205395.1"/>
    </source>
</evidence>
<dbReference type="Pfam" id="PF02201">
    <property type="entry name" value="SWIB"/>
    <property type="match status" value="1"/>
</dbReference>
<evidence type="ECO:0000313" key="6">
    <source>
        <dbReference type="Proteomes" id="UP001154114"/>
    </source>
</evidence>
<evidence type="ECO:0000256" key="1">
    <source>
        <dbReference type="SAM" id="MobiDB-lite"/>
    </source>
</evidence>
<evidence type="ECO:0000259" key="2">
    <source>
        <dbReference type="PROSITE" id="PS51061"/>
    </source>
</evidence>
<dbReference type="AlphaFoldDB" id="A0A9N8Q1L9"/>
<feature type="compositionally biased region" description="Acidic residues" evidence="1">
    <location>
        <begin position="83"/>
        <end position="95"/>
    </location>
</feature>
<dbReference type="PROSITE" id="PS51998">
    <property type="entry name" value="DEK_C"/>
    <property type="match status" value="1"/>
</dbReference>
<dbReference type="SUPFAM" id="SSF47592">
    <property type="entry name" value="SWIB/MDM2 domain"/>
    <property type="match status" value="1"/>
</dbReference>
<feature type="domain" description="DEK-C" evidence="4">
    <location>
        <begin position="3"/>
        <end position="58"/>
    </location>
</feature>
<gene>
    <name evidence="5" type="ORF">CINC_LOCUS7695</name>
</gene>
<dbReference type="Proteomes" id="UP001154114">
    <property type="component" value="Chromosome 24"/>
</dbReference>
<feature type="region of interest" description="Disordered" evidence="1">
    <location>
        <begin position="60"/>
        <end position="130"/>
    </location>
</feature>
<dbReference type="InterPro" id="IPR019835">
    <property type="entry name" value="SWIB_domain"/>
</dbReference>
<dbReference type="Pfam" id="PF08766">
    <property type="entry name" value="DEK_C"/>
    <property type="match status" value="1"/>
</dbReference>
<organism evidence="5 6">
    <name type="scientific">Chrysodeixis includens</name>
    <name type="common">Soybean looper</name>
    <name type="synonym">Pseudoplusia includens</name>
    <dbReference type="NCBI Taxonomy" id="689277"/>
    <lineage>
        <taxon>Eukaryota</taxon>
        <taxon>Metazoa</taxon>
        <taxon>Ecdysozoa</taxon>
        <taxon>Arthropoda</taxon>
        <taxon>Hexapoda</taxon>
        <taxon>Insecta</taxon>
        <taxon>Pterygota</taxon>
        <taxon>Neoptera</taxon>
        <taxon>Endopterygota</taxon>
        <taxon>Lepidoptera</taxon>
        <taxon>Glossata</taxon>
        <taxon>Ditrysia</taxon>
        <taxon>Noctuoidea</taxon>
        <taxon>Noctuidae</taxon>
        <taxon>Plusiinae</taxon>
        <taxon>Chrysodeixis</taxon>
    </lineage>
</organism>
<dbReference type="SMART" id="SM00151">
    <property type="entry name" value="SWIB"/>
    <property type="match status" value="1"/>
</dbReference>
<evidence type="ECO:0000259" key="4">
    <source>
        <dbReference type="PROSITE" id="PS51998"/>
    </source>
</evidence>
<feature type="domain" description="DM2" evidence="3">
    <location>
        <begin position="131"/>
        <end position="208"/>
    </location>
</feature>
<name>A0A9N8Q1L9_CHRIL</name>
<dbReference type="OrthoDB" id="10251073at2759"/>
<dbReference type="InterPro" id="IPR003121">
    <property type="entry name" value="SWIB_MDM2_domain"/>
</dbReference>
<dbReference type="CDD" id="cd10567">
    <property type="entry name" value="SWIB-MDM2_like"/>
    <property type="match status" value="1"/>
</dbReference>
<dbReference type="GO" id="GO:0003676">
    <property type="term" value="F:nucleic acid binding"/>
    <property type="evidence" value="ECO:0007669"/>
    <property type="project" value="UniProtKB-UniRule"/>
</dbReference>
<dbReference type="PROSITE" id="PS51061">
    <property type="entry name" value="R3H"/>
    <property type="match status" value="1"/>
</dbReference>
<dbReference type="PROSITE" id="PS51925">
    <property type="entry name" value="SWIB_MDM2"/>
    <property type="match status" value="1"/>
</dbReference>
<dbReference type="EMBL" id="LR824027">
    <property type="protein sequence ID" value="CAD0205395.1"/>
    <property type="molecule type" value="Genomic_DNA"/>
</dbReference>
<protein>
    <recommendedName>
        <fullName evidence="7">Upstream activation factor subunit spp27</fullName>
    </recommendedName>
</protein>
<dbReference type="PANTHER" id="PTHR13844">
    <property type="entry name" value="SWI/SNF-RELATED MATRIX-ASSOCIATED ACTIN-DEPENDENT REGULATOR OF CHROMATIN SUBFAMILY D"/>
    <property type="match status" value="1"/>
</dbReference>
<dbReference type="InterPro" id="IPR014876">
    <property type="entry name" value="DEK_C"/>
</dbReference>
<accession>A0A9N8Q1L9</accession>
<sequence length="208" mass="23932">MEDISEEELRKEITEILKNASLANTSTKKVIQKLEKKLGLDLSEKKKLIDQLVMDYVNDLDSESEEEEPEEPVVVKKKKKQEDDEEEEERDDSNDSDWGSGKKKKVEEKKKKATPKAKKGGGVTKKGKGSGYTRAYKLSPALAELMGETELPRHEVVKRVWAIIKEKQLFDPNNRQFAICDKALFKVIGTQRFHTFGMMKYLKNHFID</sequence>
<dbReference type="SUPFAM" id="SSF109715">
    <property type="entry name" value="DEK C-terminal domain"/>
    <property type="match status" value="1"/>
</dbReference>
<dbReference type="Gene3D" id="1.10.10.60">
    <property type="entry name" value="Homeodomain-like"/>
    <property type="match status" value="1"/>
</dbReference>
<feature type="compositionally biased region" description="Acidic residues" evidence="1">
    <location>
        <begin position="60"/>
        <end position="71"/>
    </location>
</feature>
<reference evidence="5" key="1">
    <citation type="submission" date="2021-12" db="EMBL/GenBank/DDBJ databases">
        <authorList>
            <person name="King R."/>
        </authorList>
    </citation>
    <scope>NUCLEOTIDE SEQUENCE</scope>
</reference>
<evidence type="ECO:0000259" key="3">
    <source>
        <dbReference type="PROSITE" id="PS51925"/>
    </source>
</evidence>
<keyword evidence="6" id="KW-1185">Reference proteome</keyword>
<proteinExistence type="predicted"/>
<feature type="domain" description="R3H" evidence="2">
    <location>
        <begin position="7"/>
        <end position="79"/>
    </location>
</feature>